<dbReference type="Gene3D" id="2.10.220.10">
    <property type="entry name" value="Hormone Receptor, Insulin-like Growth Factor Receptor 1, Chain A, domain 2"/>
    <property type="match status" value="1"/>
</dbReference>
<evidence type="ECO:0000256" key="3">
    <source>
        <dbReference type="SAM" id="SignalP"/>
    </source>
</evidence>
<gene>
    <name evidence="4" type="ORF">BSTOLATCC_MIC22494</name>
</gene>
<feature type="transmembrane region" description="Helical" evidence="2">
    <location>
        <begin position="1233"/>
        <end position="1260"/>
    </location>
</feature>
<evidence type="ECO:0000313" key="5">
    <source>
        <dbReference type="Proteomes" id="UP001162131"/>
    </source>
</evidence>
<evidence type="ECO:0000256" key="2">
    <source>
        <dbReference type="SAM" id="Phobius"/>
    </source>
</evidence>
<keyword evidence="2" id="KW-0812">Transmembrane</keyword>
<evidence type="ECO:0008006" key="6">
    <source>
        <dbReference type="Google" id="ProtNLM"/>
    </source>
</evidence>
<keyword evidence="3" id="KW-0732">Signal</keyword>
<feature type="region of interest" description="Disordered" evidence="1">
    <location>
        <begin position="1294"/>
        <end position="1317"/>
    </location>
</feature>
<evidence type="ECO:0000313" key="4">
    <source>
        <dbReference type="EMBL" id="CAG9319149.1"/>
    </source>
</evidence>
<feature type="transmembrane region" description="Helical" evidence="2">
    <location>
        <begin position="1370"/>
        <end position="1391"/>
    </location>
</feature>
<comment type="caution">
    <text evidence="4">The sequence shown here is derived from an EMBL/GenBank/DDBJ whole genome shotgun (WGS) entry which is preliminary data.</text>
</comment>
<feature type="transmembrane region" description="Helical" evidence="2">
    <location>
        <begin position="1444"/>
        <end position="1467"/>
    </location>
</feature>
<dbReference type="InterPro" id="IPR009030">
    <property type="entry name" value="Growth_fac_rcpt_cys_sf"/>
</dbReference>
<feature type="transmembrane region" description="Helical" evidence="2">
    <location>
        <begin position="1479"/>
        <end position="1505"/>
    </location>
</feature>
<feature type="transmembrane region" description="Helical" evidence="2">
    <location>
        <begin position="1411"/>
        <end position="1437"/>
    </location>
</feature>
<proteinExistence type="predicted"/>
<accession>A0AAU9J196</accession>
<organism evidence="4 5">
    <name type="scientific">Blepharisma stoltei</name>
    <dbReference type="NCBI Taxonomy" id="1481888"/>
    <lineage>
        <taxon>Eukaryota</taxon>
        <taxon>Sar</taxon>
        <taxon>Alveolata</taxon>
        <taxon>Ciliophora</taxon>
        <taxon>Postciliodesmatophora</taxon>
        <taxon>Heterotrichea</taxon>
        <taxon>Heterotrichida</taxon>
        <taxon>Blepharismidae</taxon>
        <taxon>Blepharisma</taxon>
    </lineage>
</organism>
<protein>
    <recommendedName>
        <fullName evidence="6">TNFR-Cys domain-containing protein</fullName>
    </recommendedName>
</protein>
<reference evidence="4" key="1">
    <citation type="submission" date="2021-09" db="EMBL/GenBank/DDBJ databases">
        <authorList>
            <consortium name="AG Swart"/>
            <person name="Singh M."/>
            <person name="Singh A."/>
            <person name="Seah K."/>
            <person name="Emmerich C."/>
        </authorList>
    </citation>
    <scope>NUCLEOTIDE SEQUENCE</scope>
    <source>
        <strain evidence="4">ATCC30299</strain>
    </source>
</reference>
<feature type="chain" id="PRO_5043381326" description="TNFR-Cys domain-containing protein" evidence="3">
    <location>
        <begin position="23"/>
        <end position="1514"/>
    </location>
</feature>
<name>A0AAU9J196_9CILI</name>
<sequence length="1514" mass="170369">MVFVMFSKWSIVNILLLSWCCANPNFRTKGLNFVHSYQEPSKYEYTARRLEGCGQFCNSCDSSWCNSCILPDQMMQDPNDYSNCICSSGTYCSYENVCITCNSYYYPYCSSTDSGCLACGEKCKTCSSSNSCSECAQPDLMHIVSSLGSCACNEGYTSYPYDNNQCVSCPNLCSACSSLTQCTACKQNAELGSNWLCQCKFGYYLNNSNKCIATCNSLCTSCSENDGNFCYGCVPNAELKGNSCSCTDNSYFDAQNLACSCRNGYYLSHSKCITCKKYLSNALISGAFFSPSMSFLYVAFYVNVDITVDAACDKVLLDSSLEKMGKNPICTWVDSRTLRISLGLDFTQRIDEILLNGLYIIKSGEDKCTLDYEPLAVKPKLEESIYPQAILSGPSYFSLCGIDPLIFSVDLSTGFIGSSFSYQWSAVLSPSNSLVSSKIAENKDSTIYISQLWFNSNIPVTSLNTTITLTNILGLSSNFTMVTKVVKEDTLSVQFDQGSNMTIKASDQVTLKPRIVHMCGDSTESIDWIWTFQKLNSSNHSPAQFFGSNSDKFTIYPGLLEVGMSYIFTAIASQLSNGINVLGNASISIQVTDSPLYLQLSRSSGDTSPNRDLILSASESFDPDSPSSTIFYDFSCKNHANGSECLDSNGEKLFATNNFSSTIIPSSRLIKGAQWDIKAKIYRGERSESKDISIHVHDQDSSITVEIPTDNIMINSQQLNIFSAAVSARQGSEMWWSQISGRGVKLSPNYLSTISFPAYTFNEGETYIFQLYIMENSVVFRSQLNITTNLGAVCRKSTSIVPDSGRALYDFFTISIFGCYDRDESNYPLYYTFQDTWNGLNYTLGHASQSNKITTYLYSGTNVLNAHVCDQLLTCSDYPLKVTINPYDAKLWQNSSLAYAYWKSTIDTDNIPSSIALFCSMSVLDWNIFDIMWNDLQKYVRNSNIVNNSILSLVLDATLSLTLQTGLVSLVLYHGIFNLLGGILANNPSLIPTVQDIKKIVLIGENYLLYGRNSKYRDQAFEKYIWTLDQFYNQWIVASTALDLVTQSSLNGSQNTENTLIYNYRNFQSKWLNWTMNLGSSGSIKFPASLSFDNTDIMNFRVIYYNSSKEDSQHFGIISLGFSNSGSYSNYALLTHKADAKPYSTVQYPFTIELPIYKKFNSELNCFFYNEAISNWTSSYCSKSKVSNSSISFAVTHFSMYKISEDPATIPNKDDDDDKDDNKDKEKDDKHNYAPIFILVGTIISPFILIPIFMFFDFIIHKGINCNKKSKDRKENPSEIKDLDIYRIQAGGDSPETAYRSNSIRSPQEEGPNWTEGSFAKHNKIEQEEEENPKSKCKKFETVLEKLIEGHLVLGFLALYRSTLSRLLKLFTIMTIILFELFLEGLFFYIYEDTETLIAKSTQSLFIRYQAHYFLYTVYALLITFPIEILMVMTLCIDYSPKSFGFRFSIVLGTILLSGSIVGIPILNKYIMRSWCGFWAISYLYGALIEIFGIQMVWMMFRYIFVYCMPKIKN</sequence>
<feature type="region of interest" description="Disordered" evidence="1">
    <location>
        <begin position="1207"/>
        <end position="1227"/>
    </location>
</feature>
<dbReference type="EMBL" id="CAJZBQ010000021">
    <property type="protein sequence ID" value="CAG9319149.1"/>
    <property type="molecule type" value="Genomic_DNA"/>
</dbReference>
<dbReference type="SUPFAM" id="SSF57184">
    <property type="entry name" value="Growth factor receptor domain"/>
    <property type="match status" value="1"/>
</dbReference>
<keyword evidence="2" id="KW-0472">Membrane</keyword>
<feature type="signal peptide" evidence="3">
    <location>
        <begin position="1"/>
        <end position="22"/>
    </location>
</feature>
<keyword evidence="5" id="KW-1185">Reference proteome</keyword>
<keyword evidence="2" id="KW-1133">Transmembrane helix</keyword>
<evidence type="ECO:0000256" key="1">
    <source>
        <dbReference type="SAM" id="MobiDB-lite"/>
    </source>
</evidence>
<dbReference type="Proteomes" id="UP001162131">
    <property type="component" value="Unassembled WGS sequence"/>
</dbReference>